<reference evidence="2" key="1">
    <citation type="submission" date="2021-02" db="EMBL/GenBank/DDBJ databases">
        <title>Sequencing the genomes of 1000 actinobacteria strains.</title>
        <authorList>
            <person name="Klenk H.-P."/>
        </authorList>
    </citation>
    <scope>NUCLEOTIDE SEQUENCE</scope>
    <source>
        <strain evidence="2">DSM 22850</strain>
    </source>
</reference>
<gene>
    <name evidence="2" type="ORF">JOF28_002766</name>
</gene>
<sequence>MTARVRALLGVALMSVLLVLYFVFTGVRAVGLLATGGVIPIVMGLAMLILPLIGVWALLRELQFGRQSTALVDQLDADGALPEEIAAAREAGTRPDRDVLDAAFGRYKAEAEAAPDRWQSWLRLGLMYDACGDRKRARAAIRQAISVNLA</sequence>
<accession>A0A940PY66</accession>
<dbReference type="SUPFAM" id="SSF48452">
    <property type="entry name" value="TPR-like"/>
    <property type="match status" value="1"/>
</dbReference>
<evidence type="ECO:0008006" key="4">
    <source>
        <dbReference type="Google" id="ProtNLM"/>
    </source>
</evidence>
<dbReference type="Proteomes" id="UP000675163">
    <property type="component" value="Unassembled WGS sequence"/>
</dbReference>
<name>A0A940PY66_9MICO</name>
<dbReference type="RefSeq" id="WP_209706437.1">
    <property type="nucleotide sequence ID" value="NZ_JAFIDA010000001.1"/>
</dbReference>
<dbReference type="AlphaFoldDB" id="A0A940PY66"/>
<keyword evidence="3" id="KW-1185">Reference proteome</keyword>
<evidence type="ECO:0000313" key="2">
    <source>
        <dbReference type="EMBL" id="MBP1327534.1"/>
    </source>
</evidence>
<keyword evidence="1" id="KW-1133">Transmembrane helix</keyword>
<dbReference type="InterPro" id="IPR011990">
    <property type="entry name" value="TPR-like_helical_dom_sf"/>
</dbReference>
<evidence type="ECO:0000313" key="3">
    <source>
        <dbReference type="Proteomes" id="UP000675163"/>
    </source>
</evidence>
<protein>
    <recommendedName>
        <fullName evidence="4">Tetratricopeptide repeat protein</fullName>
    </recommendedName>
</protein>
<keyword evidence="1" id="KW-0812">Transmembrane</keyword>
<comment type="caution">
    <text evidence="2">The sequence shown here is derived from an EMBL/GenBank/DDBJ whole genome shotgun (WGS) entry which is preliminary data.</text>
</comment>
<proteinExistence type="predicted"/>
<keyword evidence="1" id="KW-0472">Membrane</keyword>
<feature type="transmembrane region" description="Helical" evidence="1">
    <location>
        <begin position="7"/>
        <end position="24"/>
    </location>
</feature>
<evidence type="ECO:0000256" key="1">
    <source>
        <dbReference type="SAM" id="Phobius"/>
    </source>
</evidence>
<organism evidence="2 3">
    <name type="scientific">Leucobacter exalbidus</name>
    <dbReference type="NCBI Taxonomy" id="662960"/>
    <lineage>
        <taxon>Bacteria</taxon>
        <taxon>Bacillati</taxon>
        <taxon>Actinomycetota</taxon>
        <taxon>Actinomycetes</taxon>
        <taxon>Micrococcales</taxon>
        <taxon>Microbacteriaceae</taxon>
        <taxon>Leucobacter</taxon>
    </lineage>
</organism>
<dbReference type="EMBL" id="JAFIDA010000001">
    <property type="protein sequence ID" value="MBP1327534.1"/>
    <property type="molecule type" value="Genomic_DNA"/>
</dbReference>
<feature type="transmembrane region" description="Helical" evidence="1">
    <location>
        <begin position="30"/>
        <end position="59"/>
    </location>
</feature>